<dbReference type="SUPFAM" id="SSF54593">
    <property type="entry name" value="Glyoxalase/Bleomycin resistance protein/Dihydroxybiphenyl dioxygenase"/>
    <property type="match status" value="1"/>
</dbReference>
<dbReference type="PANTHER" id="PTHR33993:SF5">
    <property type="entry name" value="GLYOXALASE"/>
    <property type="match status" value="1"/>
</dbReference>
<comment type="caution">
    <text evidence="2">The sequence shown here is derived from an EMBL/GenBank/DDBJ whole genome shotgun (WGS) entry which is preliminary data.</text>
</comment>
<dbReference type="PROSITE" id="PS51819">
    <property type="entry name" value="VOC"/>
    <property type="match status" value="1"/>
</dbReference>
<dbReference type="PANTHER" id="PTHR33993">
    <property type="entry name" value="GLYOXALASE-RELATED"/>
    <property type="match status" value="1"/>
</dbReference>
<accession>A0A3A5MCN1</accession>
<evidence type="ECO:0000313" key="2">
    <source>
        <dbReference type="EMBL" id="RJT79059.1"/>
    </source>
</evidence>
<dbReference type="InterPro" id="IPR052164">
    <property type="entry name" value="Anthracycline_SecMetBiosynth"/>
</dbReference>
<dbReference type="AlphaFoldDB" id="A0A3A5MCN1"/>
<proteinExistence type="predicted"/>
<dbReference type="EMBL" id="QZVT01000005">
    <property type="protein sequence ID" value="RJT79059.1"/>
    <property type="molecule type" value="Genomic_DNA"/>
</dbReference>
<dbReference type="InterPro" id="IPR004360">
    <property type="entry name" value="Glyas_Fos-R_dOase_dom"/>
</dbReference>
<dbReference type="Proteomes" id="UP000272560">
    <property type="component" value="Unassembled WGS sequence"/>
</dbReference>
<organism evidence="2 3">
    <name type="scientific">Arthrobacter cheniae</name>
    <dbReference type="NCBI Taxonomy" id="1258888"/>
    <lineage>
        <taxon>Bacteria</taxon>
        <taxon>Bacillati</taxon>
        <taxon>Actinomycetota</taxon>
        <taxon>Actinomycetes</taxon>
        <taxon>Micrococcales</taxon>
        <taxon>Micrococcaceae</taxon>
        <taxon>Arthrobacter</taxon>
    </lineage>
</organism>
<evidence type="ECO:0000313" key="3">
    <source>
        <dbReference type="Proteomes" id="UP000272560"/>
    </source>
</evidence>
<protein>
    <submittedName>
        <fullName evidence="2">VOC family protein</fullName>
    </submittedName>
</protein>
<dbReference type="RefSeq" id="WP_120149006.1">
    <property type="nucleotide sequence ID" value="NZ_QZVT01000005.1"/>
</dbReference>
<name>A0A3A5MCN1_9MICC</name>
<dbReference type="InterPro" id="IPR037523">
    <property type="entry name" value="VOC_core"/>
</dbReference>
<reference evidence="2 3" key="1">
    <citation type="submission" date="2018-09" db="EMBL/GenBank/DDBJ databases">
        <title>Novel species of Arthrobacter.</title>
        <authorList>
            <person name="Liu Q."/>
            <person name="Xin Y.-H."/>
        </authorList>
    </citation>
    <scope>NUCLEOTIDE SEQUENCE [LARGE SCALE GENOMIC DNA]</scope>
    <source>
        <strain evidence="2 3">Hz2</strain>
    </source>
</reference>
<dbReference type="Gene3D" id="3.10.180.10">
    <property type="entry name" value="2,3-Dihydroxybiphenyl 1,2-Dioxygenase, domain 1"/>
    <property type="match status" value="1"/>
</dbReference>
<keyword evidence="3" id="KW-1185">Reference proteome</keyword>
<dbReference type="Pfam" id="PF00903">
    <property type="entry name" value="Glyoxalase"/>
    <property type="match status" value="1"/>
</dbReference>
<dbReference type="InterPro" id="IPR029068">
    <property type="entry name" value="Glyas_Bleomycin-R_OHBP_Dase"/>
</dbReference>
<evidence type="ECO:0000259" key="1">
    <source>
        <dbReference type="PROSITE" id="PS51819"/>
    </source>
</evidence>
<sequence>MERVTGIGGMFFQARDPEALTRWYSVHLGVDAPPGSYDVSSWRQEAGATVFAALPFGSEHFPAGTAWAVTFRVRDLAAMVTQLEDAGIPVRRDPVSYPNGVFADLQDPEGHAIQLWQAAGADG</sequence>
<feature type="domain" description="VOC" evidence="1">
    <location>
        <begin position="6"/>
        <end position="118"/>
    </location>
</feature>
<dbReference type="OrthoDB" id="9799428at2"/>
<gene>
    <name evidence="2" type="ORF">D6T63_10500</name>
</gene>